<comment type="caution">
    <text evidence="4">The sequence shown here is derived from an EMBL/GenBank/DDBJ whole genome shotgun (WGS) entry which is preliminary data.</text>
</comment>
<dbReference type="Pfam" id="PF09931">
    <property type="entry name" value="Phage_phiJL001_Gp84_N"/>
    <property type="match status" value="1"/>
</dbReference>
<dbReference type="InterPro" id="IPR057102">
    <property type="entry name" value="NCTSP_N"/>
</dbReference>
<proteinExistence type="predicted"/>
<dbReference type="Pfam" id="PF09356">
    <property type="entry name" value="Phage_BR0599"/>
    <property type="match status" value="1"/>
</dbReference>
<evidence type="ECO:0000259" key="2">
    <source>
        <dbReference type="Pfam" id="PF23844"/>
    </source>
</evidence>
<gene>
    <name evidence="4" type="ORF">GCM10007972_18030</name>
</gene>
<evidence type="ECO:0008006" key="6">
    <source>
        <dbReference type="Google" id="ProtNLM"/>
    </source>
</evidence>
<evidence type="ECO:0000259" key="3">
    <source>
        <dbReference type="Pfam" id="PF23845"/>
    </source>
</evidence>
<feature type="domain" description="Non-contractile tail sheath TIM barrel" evidence="3">
    <location>
        <begin position="287"/>
        <end position="640"/>
    </location>
</feature>
<feature type="domain" description="Bacteriophage phiJL001 Gp84 C-terminal" evidence="1">
    <location>
        <begin position="838"/>
        <end position="922"/>
    </location>
</feature>
<accession>A0ABQ2LFY6</accession>
<dbReference type="NCBIfam" id="TIGR02218">
    <property type="entry name" value="phg_TIGR02218"/>
    <property type="match status" value="1"/>
</dbReference>
<dbReference type="InterPro" id="IPR057122">
    <property type="entry name" value="TIM-barrel_NCTSP"/>
</dbReference>
<keyword evidence="5" id="KW-1185">Reference proteome</keyword>
<evidence type="ECO:0000259" key="1">
    <source>
        <dbReference type="Pfam" id="PF09356"/>
    </source>
</evidence>
<protein>
    <recommendedName>
        <fullName evidence="6">DUF2163 domain-containing protein</fullName>
    </recommendedName>
</protein>
<dbReference type="EMBL" id="BMOV01000006">
    <property type="protein sequence ID" value="GGO12739.1"/>
    <property type="molecule type" value="Genomic_DNA"/>
</dbReference>
<organism evidence="4 5">
    <name type="scientific">Iodidimonas muriae</name>
    <dbReference type="NCBI Taxonomy" id="261467"/>
    <lineage>
        <taxon>Bacteria</taxon>
        <taxon>Pseudomonadati</taxon>
        <taxon>Pseudomonadota</taxon>
        <taxon>Alphaproteobacteria</taxon>
        <taxon>Iodidimonadales</taxon>
        <taxon>Iodidimonadaceae</taxon>
        <taxon>Iodidimonas</taxon>
    </lineage>
</organism>
<dbReference type="RefSeq" id="WP_150005196.1">
    <property type="nucleotide sequence ID" value="NZ_BMOV01000006.1"/>
</dbReference>
<reference evidence="5" key="1">
    <citation type="journal article" date="2019" name="Int. J. Syst. Evol. Microbiol.">
        <title>The Global Catalogue of Microorganisms (GCM) 10K type strain sequencing project: providing services to taxonomists for standard genome sequencing and annotation.</title>
        <authorList>
            <consortium name="The Broad Institute Genomics Platform"/>
            <consortium name="The Broad Institute Genome Sequencing Center for Infectious Disease"/>
            <person name="Wu L."/>
            <person name="Ma J."/>
        </authorList>
    </citation>
    <scope>NUCLEOTIDE SEQUENCE [LARGE SCALE GENOMIC DNA]</scope>
    <source>
        <strain evidence="5">JCM 17843</strain>
    </source>
</reference>
<dbReference type="InterPro" id="IPR011928">
    <property type="entry name" value="Phage_phiJL001_Gp84"/>
</dbReference>
<name>A0ABQ2LFY6_9PROT</name>
<dbReference type="Pfam" id="PF23845">
    <property type="entry name" value="TIM-barrel_NCTSP"/>
    <property type="match status" value="1"/>
</dbReference>
<dbReference type="Proteomes" id="UP000602381">
    <property type="component" value="Unassembled WGS sequence"/>
</dbReference>
<evidence type="ECO:0000313" key="4">
    <source>
        <dbReference type="EMBL" id="GGO12739.1"/>
    </source>
</evidence>
<sequence length="932" mass="102952">MSKLIPYPKPGATGTIRRFEPAWWHVDFPLPMMATVVTTGPDALRVMATFRTNRDLMGLIWPTEDTIDHGLYAWPRRKDYRGIVFEFDWLSAGIRSMDRLQSVTLTVETYAGPTHFVRIWNYATAGTPDDCHIRVVLDETTKSGFFAGTLVPWHDVKRLFFSLQPEQAGRGNCTLAAQAPAGATFLTINVGDAGPIEPGDRIFILGLAAEQPFLTVTSSTTGPVQTVTVAEPLATVGGFTVAAGAEVFVETRDAEPIGEQEAMVEIANISVTGPNSTLPVELAPRAPHALRMADGFDNAWPLTPERIVEQVWRLGYRDFYVLFMGISKFHALSWDEGEGRYIVDPAKPVLNAPTAQWIDDLFARLTAKGYKIIVSLSFEILNRFMPAAWMQRDHAGNPGLTGWQPPSSLIAPTVVAALAYLRAVYLDLLGRVAVAGGEPAFQIGEPWWWDGSFGSEAPHIYDATTMAAYTTATGAAVPEPKLTTIFGQPAAQHLPYIQWCRDRLGAATAWLVAEIRAVFPAAVSHILLFSPQLLREGAPLLKMLNLPVEDWKSPAFDILQIEEYDRVIEGDFAFSRKTWGLATAILGYPKDRIHYFAGFNLLAATSWTWFNIDQAIWRAFAQGPAEVFVWSREQVMRDGWLFDKQSWKLYPGLTHLATCWRIARTDGVVLGFTSHDRPLEVDGVTYRPANGFTASALASDTEMAAADAEMLGAIDADEITATDLLAGLYDHAEVELFLVDWSDITIPKTILRRGTIGTVSQSDAAFTAELRGLAQRIQQPVIDSYSPECRVDLFSAPCGIDREAFQIFATVSAVTDGTLGAVSDNRVFFTNDLAQEDGWFDYGELLWLTGANAGRRTEIRTWTAPTADSLGRLELWEPMGRDIAVGDTFRIWPGCDKRLSTCRDKFSNVVNFRGEPHVPGTDAMLRIPDPKA</sequence>
<dbReference type="Pfam" id="PF23844">
    <property type="entry name" value="NCTSP_N"/>
    <property type="match status" value="1"/>
</dbReference>
<feature type="domain" description="Non-contractile tail sheath N-terminal" evidence="2">
    <location>
        <begin position="16"/>
        <end position="185"/>
    </location>
</feature>
<dbReference type="InterPro" id="IPR018964">
    <property type="entry name" value="Phage_phiJL001_Gp84_C"/>
</dbReference>
<evidence type="ECO:0000313" key="5">
    <source>
        <dbReference type="Proteomes" id="UP000602381"/>
    </source>
</evidence>